<proteinExistence type="predicted"/>
<reference evidence="2 3" key="1">
    <citation type="submission" date="2019-02" db="EMBL/GenBank/DDBJ databases">
        <title>Deep-cultivation of Planctomycetes and their phenomic and genomic characterization uncovers novel biology.</title>
        <authorList>
            <person name="Wiegand S."/>
            <person name="Jogler M."/>
            <person name="Boedeker C."/>
            <person name="Pinto D."/>
            <person name="Vollmers J."/>
            <person name="Rivas-Marin E."/>
            <person name="Kohn T."/>
            <person name="Peeters S.H."/>
            <person name="Heuer A."/>
            <person name="Rast P."/>
            <person name="Oberbeckmann S."/>
            <person name="Bunk B."/>
            <person name="Jeske O."/>
            <person name="Meyerdierks A."/>
            <person name="Storesund J.E."/>
            <person name="Kallscheuer N."/>
            <person name="Luecker S."/>
            <person name="Lage O.M."/>
            <person name="Pohl T."/>
            <person name="Merkel B.J."/>
            <person name="Hornburger P."/>
            <person name="Mueller R.-W."/>
            <person name="Bruemmer F."/>
            <person name="Labrenz M."/>
            <person name="Spormann A.M."/>
            <person name="Op Den Camp H."/>
            <person name="Overmann J."/>
            <person name="Amann R."/>
            <person name="Jetten M.S.M."/>
            <person name="Mascher T."/>
            <person name="Medema M.H."/>
            <person name="Devos D.P."/>
            <person name="Kaster A.-K."/>
            <person name="Ovreas L."/>
            <person name="Rohde M."/>
            <person name="Galperin M.Y."/>
            <person name="Jogler C."/>
        </authorList>
    </citation>
    <scope>NUCLEOTIDE SEQUENCE [LARGE SCALE GENOMIC DNA]</scope>
    <source>
        <strain evidence="2 3">CA85</strain>
    </source>
</reference>
<organism evidence="2 3">
    <name type="scientific">Allorhodopirellula solitaria</name>
    <dbReference type="NCBI Taxonomy" id="2527987"/>
    <lineage>
        <taxon>Bacteria</taxon>
        <taxon>Pseudomonadati</taxon>
        <taxon>Planctomycetota</taxon>
        <taxon>Planctomycetia</taxon>
        <taxon>Pirellulales</taxon>
        <taxon>Pirellulaceae</taxon>
        <taxon>Allorhodopirellula</taxon>
    </lineage>
</organism>
<dbReference type="EMBL" id="SJPK01000016">
    <property type="protein sequence ID" value="TWT56130.1"/>
    <property type="molecule type" value="Genomic_DNA"/>
</dbReference>
<protein>
    <submittedName>
        <fullName evidence="2">Uncharacterized protein</fullName>
    </submittedName>
</protein>
<gene>
    <name evidence="2" type="ORF">CA85_44720</name>
</gene>
<accession>A0A5C5X001</accession>
<sequence>MAASVDWSRTGKCVPASPNWREVAEIPSIDASTRYPALRTKQSSRDPRRHHAAGPRRRIFLSGELLGDEFSSYPVEETAILSPPVLHYWGLLASPFAQPQSLAEPPRPTEFYYHSAAHVGAWAWVQRLVSQPARLGMLTASAGAGTTTLLRQLTTTSGLGDTAIATAKAQWGDQSIDDLVGKLRRTAEAYQGPSPVRSIWFIDTATNQMGAGFQRAVAFSKWYENHAPSLSNVSVVMVVRKSVDHVRLVSDATQSIPAHHLSRTNNHDLNQCVSAAMRHAGGTRPAFTVAATSRLAEAAAGSIHRLGLLVHTALLHGYHARLRQVSRTDLGSGITAASPSAQSAEVYRTA</sequence>
<keyword evidence="3" id="KW-1185">Reference proteome</keyword>
<dbReference type="Proteomes" id="UP000318053">
    <property type="component" value="Unassembled WGS sequence"/>
</dbReference>
<evidence type="ECO:0000313" key="3">
    <source>
        <dbReference type="Proteomes" id="UP000318053"/>
    </source>
</evidence>
<evidence type="ECO:0000256" key="1">
    <source>
        <dbReference type="SAM" id="MobiDB-lite"/>
    </source>
</evidence>
<dbReference type="AlphaFoldDB" id="A0A5C5X001"/>
<comment type="caution">
    <text evidence="2">The sequence shown here is derived from an EMBL/GenBank/DDBJ whole genome shotgun (WGS) entry which is preliminary data.</text>
</comment>
<name>A0A5C5X001_9BACT</name>
<dbReference type="RefSeq" id="WP_222435493.1">
    <property type="nucleotide sequence ID" value="NZ_SJPK01000016.1"/>
</dbReference>
<evidence type="ECO:0000313" key="2">
    <source>
        <dbReference type="EMBL" id="TWT56130.1"/>
    </source>
</evidence>
<feature type="region of interest" description="Disordered" evidence="1">
    <location>
        <begin position="35"/>
        <end position="54"/>
    </location>
</feature>